<reference evidence="2" key="1">
    <citation type="journal article" date="2019" name="Int. J. Syst. Evol. Microbiol.">
        <title>The Global Catalogue of Microorganisms (GCM) 10K type strain sequencing project: providing services to taxonomists for standard genome sequencing and annotation.</title>
        <authorList>
            <consortium name="The Broad Institute Genomics Platform"/>
            <consortium name="The Broad Institute Genome Sequencing Center for Infectious Disease"/>
            <person name="Wu L."/>
            <person name="Ma J."/>
        </authorList>
    </citation>
    <scope>NUCLEOTIDE SEQUENCE [LARGE SCALE GENOMIC DNA]</scope>
    <source>
        <strain evidence="2">JCM 16231</strain>
    </source>
</reference>
<protein>
    <submittedName>
        <fullName evidence="1">Uncharacterized protein</fullName>
    </submittedName>
</protein>
<dbReference type="EMBL" id="BAAAGG010000022">
    <property type="protein sequence ID" value="GAA0762914.1"/>
    <property type="molecule type" value="Genomic_DNA"/>
</dbReference>
<comment type="caution">
    <text evidence="1">The sequence shown here is derived from an EMBL/GenBank/DDBJ whole genome shotgun (WGS) entry which is preliminary data.</text>
</comment>
<evidence type="ECO:0000313" key="1">
    <source>
        <dbReference type="EMBL" id="GAA0762914.1"/>
    </source>
</evidence>
<accession>A0ABP3VM13</accession>
<evidence type="ECO:0000313" key="2">
    <source>
        <dbReference type="Proteomes" id="UP001500185"/>
    </source>
</evidence>
<keyword evidence="2" id="KW-1185">Reference proteome</keyword>
<proteinExistence type="predicted"/>
<name>A0ABP3VM13_9FLAO</name>
<organism evidence="1 2">
    <name type="scientific">Psychroflexus lacisalsi</name>
    <dbReference type="NCBI Taxonomy" id="503928"/>
    <lineage>
        <taxon>Bacteria</taxon>
        <taxon>Pseudomonadati</taxon>
        <taxon>Bacteroidota</taxon>
        <taxon>Flavobacteriia</taxon>
        <taxon>Flavobacteriales</taxon>
        <taxon>Flavobacteriaceae</taxon>
        <taxon>Psychroflexus</taxon>
    </lineage>
</organism>
<gene>
    <name evidence="1" type="ORF">GCM10009433_23750</name>
</gene>
<dbReference type="RefSeq" id="WP_224454561.1">
    <property type="nucleotide sequence ID" value="NZ_BAAAGG010000022.1"/>
</dbReference>
<dbReference type="Proteomes" id="UP001500185">
    <property type="component" value="Unassembled WGS sequence"/>
</dbReference>
<sequence length="99" mass="11180">MKNLNSSSNLGIYSLGDLFPKDLCGSLHLWGSLHMNLNELQDFLYNTNIPEEKTQIGFLEIAGKAHHENTNSVVYAHFMNSNNKDVKILFLSSLVEIIK</sequence>